<dbReference type="PANTHER" id="PTHR46098">
    <property type="entry name" value="TRNA (CYTOSINE(38)-C(5))-METHYLTRANSFERASE"/>
    <property type="match status" value="1"/>
</dbReference>
<dbReference type="GO" id="GO:0005634">
    <property type="term" value="C:nucleus"/>
    <property type="evidence" value="ECO:0007669"/>
    <property type="project" value="TreeGrafter"/>
</dbReference>
<organism evidence="10 11">
    <name type="scientific">Elysia crispata</name>
    <name type="common">lettuce slug</name>
    <dbReference type="NCBI Taxonomy" id="231223"/>
    <lineage>
        <taxon>Eukaryota</taxon>
        <taxon>Metazoa</taxon>
        <taxon>Spiralia</taxon>
        <taxon>Lophotrochozoa</taxon>
        <taxon>Mollusca</taxon>
        <taxon>Gastropoda</taxon>
        <taxon>Heterobranchia</taxon>
        <taxon>Euthyneura</taxon>
        <taxon>Panpulmonata</taxon>
        <taxon>Sacoglossa</taxon>
        <taxon>Placobranchoidea</taxon>
        <taxon>Plakobranchidae</taxon>
        <taxon>Elysia</taxon>
    </lineage>
</organism>
<evidence type="ECO:0000256" key="6">
    <source>
        <dbReference type="ARBA" id="ARBA00042810"/>
    </source>
</evidence>
<dbReference type="PROSITE" id="PS51679">
    <property type="entry name" value="SAM_MT_C5"/>
    <property type="match status" value="1"/>
</dbReference>
<dbReference type="InterPro" id="IPR001525">
    <property type="entry name" value="C5_MeTfrase"/>
</dbReference>
<comment type="caution">
    <text evidence="10">The sequence shown here is derived from an EMBL/GenBank/DDBJ whole genome shotgun (WGS) entry which is preliminary data.</text>
</comment>
<evidence type="ECO:0000256" key="5">
    <source>
        <dbReference type="ARBA" id="ARBA00039681"/>
    </source>
</evidence>
<comment type="similarity">
    <text evidence="7 8">Belongs to the class I-like SAM-binding methyltransferase superfamily. C5-methyltransferase family.</text>
</comment>
<dbReference type="PROSITE" id="PS00095">
    <property type="entry name" value="C5_MTASE_2"/>
    <property type="match status" value="1"/>
</dbReference>
<evidence type="ECO:0000256" key="4">
    <source>
        <dbReference type="ARBA" id="ARBA00039081"/>
    </source>
</evidence>
<evidence type="ECO:0000256" key="3">
    <source>
        <dbReference type="ARBA" id="ARBA00022691"/>
    </source>
</evidence>
<evidence type="ECO:0000256" key="8">
    <source>
        <dbReference type="RuleBase" id="RU000416"/>
    </source>
</evidence>
<dbReference type="GO" id="GO:0032259">
    <property type="term" value="P:methylation"/>
    <property type="evidence" value="ECO:0007669"/>
    <property type="project" value="UniProtKB-KW"/>
</dbReference>
<feature type="active site" evidence="7">
    <location>
        <position position="84"/>
    </location>
</feature>
<keyword evidence="2 7" id="KW-0808">Transferase</keyword>
<evidence type="ECO:0000256" key="2">
    <source>
        <dbReference type="ARBA" id="ARBA00022679"/>
    </source>
</evidence>
<keyword evidence="3 7" id="KW-0949">S-adenosyl-L-methionine</keyword>
<dbReference type="Pfam" id="PF00145">
    <property type="entry name" value="DNA_methylase"/>
    <property type="match status" value="1"/>
</dbReference>
<protein>
    <recommendedName>
        <fullName evidence="5">tRNA (cytosine(38)-C(5))-methyltransferase</fullName>
        <ecNumber evidence="4">2.1.1.204</ecNumber>
    </recommendedName>
    <alternativeName>
        <fullName evidence="6">DNA (cytosine-5)-methyltransferase-like protein 2</fullName>
    </alternativeName>
</protein>
<keyword evidence="1 7" id="KW-0489">Methyltransferase</keyword>
<dbReference type="PRINTS" id="PR00105">
    <property type="entry name" value="C5METTRFRASE"/>
</dbReference>
<evidence type="ECO:0000313" key="10">
    <source>
        <dbReference type="EMBL" id="KAK3791507.1"/>
    </source>
</evidence>
<accession>A0AAE1E2G5</accession>
<evidence type="ECO:0000313" key="11">
    <source>
        <dbReference type="Proteomes" id="UP001283361"/>
    </source>
</evidence>
<dbReference type="Gene3D" id="3.40.50.150">
    <property type="entry name" value="Vaccinia Virus protein VP39"/>
    <property type="match status" value="1"/>
</dbReference>
<sequence>MSASTQQPLRVLELYSGIGGMHWALEESGIDYEVILAVDINTTANKIYHHNFPDVNLLSFGLEKLSLKKLESLRVNAILMSPPCQPFTRVGKKGDCNDVRTQSFLHLLHLIKQLEKKPTYILVENVKGFETSQTRELLVECLSCCGYTYQEFLLTPLQSGIPNCRLRYYLLAKCFGTFNFSVSPQVFTEMPQMHHRHRAAEHCENKPSSYGLSEDVYSLYSPVSSHPPPSNPNKDDGSSESHTLSTETISKDNVSHAQIGQNIGPISVPDFHNLSSGNPEQELDNHAAELKDAGRNMRYCEEEEKFVNKHSRPLSEFMETLSDKDLNQYLLSDKELRFFVVMDIVFPALKKSICFTKRYGHYVEGAGSVVQMCTDVQVTREASNFKSLAVELQNSQEWQEKELSLLRRLKLRYFTPREVANLLCFPSNFTFPDGVSNIQKYRVLGNSLNVHVVAMLIKLMVT</sequence>
<dbReference type="NCBIfam" id="TIGR00675">
    <property type="entry name" value="dcm"/>
    <property type="match status" value="1"/>
</dbReference>
<reference evidence="10" key="1">
    <citation type="journal article" date="2023" name="G3 (Bethesda)">
        <title>A reference genome for the long-term kleptoplast-retaining sea slug Elysia crispata morphotype clarki.</title>
        <authorList>
            <person name="Eastman K.E."/>
            <person name="Pendleton A.L."/>
            <person name="Shaikh M.A."/>
            <person name="Suttiyut T."/>
            <person name="Ogas R."/>
            <person name="Tomko P."/>
            <person name="Gavelis G."/>
            <person name="Widhalm J.R."/>
            <person name="Wisecaver J.H."/>
        </authorList>
    </citation>
    <scope>NUCLEOTIDE SEQUENCE</scope>
    <source>
        <strain evidence="10">ECLA1</strain>
    </source>
</reference>
<dbReference type="InterPro" id="IPR050750">
    <property type="entry name" value="C5-MTase"/>
</dbReference>
<dbReference type="InterPro" id="IPR029063">
    <property type="entry name" value="SAM-dependent_MTases_sf"/>
</dbReference>
<feature type="region of interest" description="Disordered" evidence="9">
    <location>
        <begin position="221"/>
        <end position="248"/>
    </location>
</feature>
<evidence type="ECO:0000256" key="9">
    <source>
        <dbReference type="SAM" id="MobiDB-lite"/>
    </source>
</evidence>
<dbReference type="AlphaFoldDB" id="A0AAE1E2G5"/>
<evidence type="ECO:0000256" key="7">
    <source>
        <dbReference type="PROSITE-ProRule" id="PRU01016"/>
    </source>
</evidence>
<dbReference type="EMBL" id="JAWDGP010001469">
    <property type="protein sequence ID" value="KAK3791507.1"/>
    <property type="molecule type" value="Genomic_DNA"/>
</dbReference>
<dbReference type="Gene3D" id="3.90.120.10">
    <property type="entry name" value="DNA Methylase, subunit A, domain 2"/>
    <property type="match status" value="1"/>
</dbReference>
<name>A0AAE1E2G5_9GAST</name>
<dbReference type="InterPro" id="IPR031303">
    <property type="entry name" value="C5_meth_CS"/>
</dbReference>
<dbReference type="SUPFAM" id="SSF53335">
    <property type="entry name" value="S-adenosyl-L-methionine-dependent methyltransferases"/>
    <property type="match status" value="1"/>
</dbReference>
<dbReference type="PANTHER" id="PTHR46098:SF1">
    <property type="entry name" value="TRNA (CYTOSINE(38)-C(5))-METHYLTRANSFERASE"/>
    <property type="match status" value="1"/>
</dbReference>
<proteinExistence type="inferred from homology"/>
<dbReference type="EC" id="2.1.1.204" evidence="4"/>
<dbReference type="Proteomes" id="UP001283361">
    <property type="component" value="Unassembled WGS sequence"/>
</dbReference>
<dbReference type="GO" id="GO:0008168">
    <property type="term" value="F:methyltransferase activity"/>
    <property type="evidence" value="ECO:0007669"/>
    <property type="project" value="UniProtKB-KW"/>
</dbReference>
<evidence type="ECO:0000256" key="1">
    <source>
        <dbReference type="ARBA" id="ARBA00022603"/>
    </source>
</evidence>
<keyword evidence="11" id="KW-1185">Reference proteome</keyword>
<gene>
    <name evidence="10" type="ORF">RRG08_061521</name>
</gene>